<keyword evidence="4" id="KW-0804">Transcription</keyword>
<dbReference type="GO" id="GO:0006352">
    <property type="term" value="P:DNA-templated transcription initiation"/>
    <property type="evidence" value="ECO:0007669"/>
    <property type="project" value="InterPro"/>
</dbReference>
<gene>
    <name evidence="11" type="ORF">C802_03393</name>
    <name evidence="10" type="ORF">C802_03889</name>
    <name evidence="9" type="ORF">C802_04443</name>
    <name evidence="8" type="ORF">C802_04619</name>
</gene>
<dbReference type="SUPFAM" id="SSF88946">
    <property type="entry name" value="Sigma2 domain of RNA polymerase sigma factors"/>
    <property type="match status" value="1"/>
</dbReference>
<evidence type="ECO:0000259" key="6">
    <source>
        <dbReference type="Pfam" id="PF08281"/>
    </source>
</evidence>
<dbReference type="PATRIC" id="fig|1235788.3.peg.3475"/>
<dbReference type="Pfam" id="PF13568">
    <property type="entry name" value="OMP_b-brl_2"/>
    <property type="match status" value="1"/>
</dbReference>
<evidence type="ECO:0000313" key="12">
    <source>
        <dbReference type="Proteomes" id="UP000014200"/>
    </source>
</evidence>
<feature type="domain" description="RNA polymerase sigma factor 70 region 4 type 2" evidence="6">
    <location>
        <begin position="111"/>
        <end position="162"/>
    </location>
</feature>
<keyword evidence="12" id="KW-1185">Reference proteome</keyword>
<dbReference type="EMBL" id="ASSP01000021">
    <property type="protein sequence ID" value="EOS09840.1"/>
    <property type="molecule type" value="Genomic_DNA"/>
</dbReference>
<dbReference type="PANTHER" id="PTHR43133">
    <property type="entry name" value="RNA POLYMERASE ECF-TYPE SIGMA FACTO"/>
    <property type="match status" value="1"/>
</dbReference>
<evidence type="ECO:0000259" key="5">
    <source>
        <dbReference type="Pfam" id="PF04542"/>
    </source>
</evidence>
<comment type="similarity">
    <text evidence="1">Belongs to the sigma-70 factor family. ECF subfamily.</text>
</comment>
<dbReference type="InterPro" id="IPR007627">
    <property type="entry name" value="RNA_pol_sigma70_r2"/>
</dbReference>
<dbReference type="HOGENOM" id="CLU_042247_0_0_10"/>
<dbReference type="Proteomes" id="UP000014200">
    <property type="component" value="Unassembled WGS sequence"/>
</dbReference>
<dbReference type="InterPro" id="IPR039425">
    <property type="entry name" value="RNA_pol_sigma-70-like"/>
</dbReference>
<dbReference type="InterPro" id="IPR011250">
    <property type="entry name" value="OMP/PagP_B-barrel"/>
</dbReference>
<dbReference type="InterPro" id="IPR013324">
    <property type="entry name" value="RNA_pol_sigma_r3/r4-like"/>
</dbReference>
<feature type="domain" description="RNA polymerase sigma-70 region 2" evidence="5">
    <location>
        <begin position="21"/>
        <end position="85"/>
    </location>
</feature>
<dbReference type="PANTHER" id="PTHR43133:SF46">
    <property type="entry name" value="RNA POLYMERASE SIGMA-70 FACTOR ECF SUBFAMILY"/>
    <property type="match status" value="1"/>
</dbReference>
<dbReference type="Pfam" id="PF04542">
    <property type="entry name" value="Sigma70_r2"/>
    <property type="match status" value="1"/>
</dbReference>
<accession>R9HTU1</accession>
<dbReference type="InterPro" id="IPR036388">
    <property type="entry name" value="WH-like_DNA-bd_sf"/>
</dbReference>
<comment type="caution">
    <text evidence="8">The sequence shown here is derived from an EMBL/GenBank/DDBJ whole genome shotgun (WGS) entry which is preliminary data.</text>
</comment>
<dbReference type="InterPro" id="IPR025665">
    <property type="entry name" value="Beta-barrel_OMP_2"/>
</dbReference>
<dbReference type="InterPro" id="IPR014284">
    <property type="entry name" value="RNA_pol_sigma-70_dom"/>
</dbReference>
<dbReference type="SUPFAM" id="SSF56925">
    <property type="entry name" value="OMPA-like"/>
    <property type="match status" value="1"/>
</dbReference>
<evidence type="ECO:0000313" key="10">
    <source>
        <dbReference type="EMBL" id="EOS09144.1"/>
    </source>
</evidence>
<dbReference type="InterPro" id="IPR013325">
    <property type="entry name" value="RNA_pol_sigma_r2"/>
</dbReference>
<evidence type="ECO:0000313" key="11">
    <source>
        <dbReference type="EMBL" id="EOS09840.1"/>
    </source>
</evidence>
<evidence type="ECO:0000256" key="2">
    <source>
        <dbReference type="ARBA" id="ARBA00023015"/>
    </source>
</evidence>
<dbReference type="SUPFAM" id="SSF88659">
    <property type="entry name" value="Sigma3 and sigma4 domains of RNA polymerase sigma factors"/>
    <property type="match status" value="1"/>
</dbReference>
<evidence type="ECO:0000256" key="3">
    <source>
        <dbReference type="ARBA" id="ARBA00023082"/>
    </source>
</evidence>
<keyword evidence="2" id="KW-0805">Transcription regulation</keyword>
<dbReference type="GO" id="GO:0016987">
    <property type="term" value="F:sigma factor activity"/>
    <property type="evidence" value="ECO:0007669"/>
    <property type="project" value="UniProtKB-KW"/>
</dbReference>
<protein>
    <submittedName>
        <fullName evidence="8">Sigma-70 family RNA polymerase sigma factor</fullName>
    </submittedName>
</protein>
<evidence type="ECO:0000256" key="1">
    <source>
        <dbReference type="ARBA" id="ARBA00010641"/>
    </source>
</evidence>
<feature type="domain" description="Outer membrane protein beta-barrel" evidence="7">
    <location>
        <begin position="310"/>
        <end position="478"/>
    </location>
</feature>
<evidence type="ECO:0000256" key="4">
    <source>
        <dbReference type="ARBA" id="ARBA00023163"/>
    </source>
</evidence>
<sequence length="514" mass="58347">MERTDLIESCKCGDKAALGELYSLYSKRMMKIVCHYVTDWSIAQDILHDGFLIIFSRISQLRDASKLEYWMGSIMKNLSLQYLKETDFIRLLTDDFDTPDIPDFEESISMEELETMINRLPIGYRKVFKLAVLEHKTHKEIGKLLSISEQTSGSQLFHARVMLRKMITEYRIETGLIAIILVWMLGLLIRNNENTEDSILLSETPQSNTETIKNDDKQAKISNNNLYHKYTKEPNIVTAKTKGESTTTLYEHNKKDEVVFKEIADSANSSSKMIAHDKEDSIPCNLRMKINTNCQQTAYSLPSSCNKGVEISVMGNILGSGNINNSVIPSLGNPDLTNPGEIVEEKVVYDYPLTFSVNISKTLSDRWSLESGIQFSLLKSQKSITTKNGNNVVSATSQEISAYYIGIPLRFRYRFLSIDKISLYSGIGGNVYFPVKGKLHTVGINGENDKGQFNPSVQWDINGCLGIEYHFMPNLGLFVEPSINYHFKSTMSYPIIWQDKPFNFSIPVGIRLTW</sequence>
<dbReference type="AlphaFoldDB" id="R9HTU1"/>
<evidence type="ECO:0000313" key="8">
    <source>
        <dbReference type="EMBL" id="EOS07428.1"/>
    </source>
</evidence>
<evidence type="ECO:0000313" key="9">
    <source>
        <dbReference type="EMBL" id="EOS08075.1"/>
    </source>
</evidence>
<dbReference type="CDD" id="cd06171">
    <property type="entry name" value="Sigma70_r4"/>
    <property type="match status" value="1"/>
</dbReference>
<proteinExistence type="inferred from homology"/>
<name>R9HTU1_9BACT</name>
<dbReference type="Gene3D" id="1.10.1740.10">
    <property type="match status" value="1"/>
</dbReference>
<organism evidence="8 12">
    <name type="scientific">Phocaeicola sartorii</name>
    <dbReference type="NCBI Taxonomy" id="671267"/>
    <lineage>
        <taxon>Bacteria</taxon>
        <taxon>Pseudomonadati</taxon>
        <taxon>Bacteroidota</taxon>
        <taxon>Bacteroidia</taxon>
        <taxon>Bacteroidales</taxon>
        <taxon>Bacteroidaceae</taxon>
        <taxon>Phocaeicola</taxon>
    </lineage>
</organism>
<dbReference type="EMBL" id="ASSP01000033">
    <property type="protein sequence ID" value="EOS08075.1"/>
    <property type="molecule type" value="Genomic_DNA"/>
</dbReference>
<dbReference type="Gene3D" id="2.40.160.20">
    <property type="match status" value="1"/>
</dbReference>
<dbReference type="NCBIfam" id="TIGR02937">
    <property type="entry name" value="sigma70-ECF"/>
    <property type="match status" value="1"/>
</dbReference>
<dbReference type="OrthoDB" id="1056775at2"/>
<evidence type="ECO:0000259" key="7">
    <source>
        <dbReference type="Pfam" id="PF13568"/>
    </source>
</evidence>
<dbReference type="RefSeq" id="WP_016277678.1">
    <property type="nucleotide sequence ID" value="NZ_KE159495.1"/>
</dbReference>
<dbReference type="GO" id="GO:0003677">
    <property type="term" value="F:DNA binding"/>
    <property type="evidence" value="ECO:0007669"/>
    <property type="project" value="InterPro"/>
</dbReference>
<dbReference type="EMBL" id="ASSP01000035">
    <property type="protein sequence ID" value="EOS07428.1"/>
    <property type="molecule type" value="Genomic_DNA"/>
</dbReference>
<dbReference type="InterPro" id="IPR013249">
    <property type="entry name" value="RNA_pol_sigma70_r4_t2"/>
</dbReference>
<dbReference type="STRING" id="1235788.C802_03393"/>
<reference evidence="8 12" key="1">
    <citation type="submission" date="2013-04" db="EMBL/GenBank/DDBJ databases">
        <title>The Genome Sequence of Bacteroides massiliensis dnLKV3.</title>
        <authorList>
            <consortium name="The Broad Institute Genomics Platform"/>
            <consortium name="The Broad Institute Genome Sequencing Center for Infectious Disease"/>
            <person name="Earl A."/>
            <person name="Xavier R."/>
            <person name="Kuhn K."/>
            <person name="Stappenbeck T."/>
            <person name="Walker B."/>
            <person name="Young S."/>
            <person name="Zeng Q."/>
            <person name="Gargeya S."/>
            <person name="Fitzgerald M."/>
            <person name="Haas B."/>
            <person name="Abouelleil A."/>
            <person name="Allen A.W."/>
            <person name="Alvarado L."/>
            <person name="Arachchi H.M."/>
            <person name="Berlin A.M."/>
            <person name="Chapman S.B."/>
            <person name="Gainer-Dewar J."/>
            <person name="Goldberg J."/>
            <person name="Griggs A."/>
            <person name="Gujja S."/>
            <person name="Hansen M."/>
            <person name="Howarth C."/>
            <person name="Imamovic A."/>
            <person name="Ireland A."/>
            <person name="Larimer J."/>
            <person name="McCowan C."/>
            <person name="Murphy C."/>
            <person name="Pearson M."/>
            <person name="Poon T.W."/>
            <person name="Priest M."/>
            <person name="Roberts A."/>
            <person name="Saif S."/>
            <person name="Shea T."/>
            <person name="Sisk P."/>
            <person name="Sykes S."/>
            <person name="Wortman J."/>
            <person name="Nusbaum C."/>
            <person name="Birren B."/>
        </authorList>
    </citation>
    <scope>NUCLEOTIDE SEQUENCE [LARGE SCALE GENOMIC DNA]</scope>
    <source>
        <strain evidence="12">dnLKV3</strain>
        <strain evidence="8">DnLKV3</strain>
    </source>
</reference>
<dbReference type="EMBL" id="ASSP01000024">
    <property type="protein sequence ID" value="EOS09144.1"/>
    <property type="molecule type" value="Genomic_DNA"/>
</dbReference>
<dbReference type="Pfam" id="PF08281">
    <property type="entry name" value="Sigma70_r4_2"/>
    <property type="match status" value="1"/>
</dbReference>
<dbReference type="Gene3D" id="1.10.10.10">
    <property type="entry name" value="Winged helix-like DNA-binding domain superfamily/Winged helix DNA-binding domain"/>
    <property type="match status" value="1"/>
</dbReference>
<keyword evidence="3" id="KW-0731">Sigma factor</keyword>